<dbReference type="Pfam" id="PF13409">
    <property type="entry name" value="GST_N_2"/>
    <property type="match status" value="1"/>
</dbReference>
<dbReference type="Pfam" id="PF13410">
    <property type="entry name" value="GST_C_2"/>
    <property type="match status" value="1"/>
</dbReference>
<dbReference type="InterPro" id="IPR005442">
    <property type="entry name" value="GST_omega"/>
</dbReference>
<accession>A0ABQ9JL69</accession>
<dbReference type="PANTHER" id="PTHR43968">
    <property type="match status" value="1"/>
</dbReference>
<dbReference type="EMBL" id="JAPWTJ010000387">
    <property type="protein sequence ID" value="KAJ8978949.1"/>
    <property type="molecule type" value="Genomic_DNA"/>
</dbReference>
<reference evidence="5" key="1">
    <citation type="journal article" date="2023" name="Insect Mol. Biol.">
        <title>Genome sequencing provides insights into the evolution of gene families encoding plant cell wall-degrading enzymes in longhorned beetles.</title>
        <authorList>
            <person name="Shin N.R."/>
            <person name="Okamura Y."/>
            <person name="Kirsch R."/>
            <person name="Pauchet Y."/>
        </authorList>
    </citation>
    <scope>NUCLEOTIDE SEQUENCE</scope>
    <source>
        <strain evidence="5">MMC_N1</strain>
    </source>
</reference>
<evidence type="ECO:0000313" key="6">
    <source>
        <dbReference type="Proteomes" id="UP001162164"/>
    </source>
</evidence>
<evidence type="ECO:0000256" key="1">
    <source>
        <dbReference type="ARBA" id="ARBA00011067"/>
    </source>
</evidence>
<keyword evidence="6" id="KW-1185">Reference proteome</keyword>
<dbReference type="InterPro" id="IPR040079">
    <property type="entry name" value="Glutathione_S-Trfase"/>
</dbReference>
<dbReference type="InterPro" id="IPR036282">
    <property type="entry name" value="Glutathione-S-Trfase_C_sf"/>
</dbReference>
<evidence type="ECO:0000259" key="3">
    <source>
        <dbReference type="PROSITE" id="PS50404"/>
    </source>
</evidence>
<dbReference type="PROSITE" id="PS50404">
    <property type="entry name" value="GST_NTER"/>
    <property type="match status" value="1"/>
</dbReference>
<dbReference type="PANTHER" id="PTHR43968:SF6">
    <property type="entry name" value="GLUTATHIONE S-TRANSFERASE OMEGA"/>
    <property type="match status" value="1"/>
</dbReference>
<dbReference type="InterPro" id="IPR050983">
    <property type="entry name" value="GST_Omega/HSP26"/>
</dbReference>
<comment type="similarity">
    <text evidence="1">Belongs to the GST superfamily. Omega family.</text>
</comment>
<keyword evidence="2" id="KW-0560">Oxidoreductase</keyword>
<dbReference type="SFLD" id="SFLDG00358">
    <property type="entry name" value="Main_(cytGST)"/>
    <property type="match status" value="1"/>
</dbReference>
<sequence>MNSPHLSKGYPGIEYDVVNINLSNKPDWLYDKNPLGKIPALEVETGDVLYESLIIADYLDERYHQHLLHPKDPLQKAKDKLLIEQFNRVINTMYRVMMNVGRISLDDDEAISSGLTTFERELSNRKGPFFAGNRPGMLDYMIWPWCERADILKLFGNQHLFEKREMEWRQKMTEEHTVKRSLLDSDFHIKYLQSYRAGMPDYDLILNSK</sequence>
<dbReference type="InterPro" id="IPR010987">
    <property type="entry name" value="Glutathione-S-Trfase_C-like"/>
</dbReference>
<comment type="caution">
    <text evidence="5">The sequence shown here is derived from an EMBL/GenBank/DDBJ whole genome shotgun (WGS) entry which is preliminary data.</text>
</comment>
<dbReference type="Proteomes" id="UP001162164">
    <property type="component" value="Unassembled WGS sequence"/>
</dbReference>
<evidence type="ECO:0000313" key="5">
    <source>
        <dbReference type="EMBL" id="KAJ8978949.1"/>
    </source>
</evidence>
<evidence type="ECO:0000256" key="2">
    <source>
        <dbReference type="ARBA" id="ARBA00023002"/>
    </source>
</evidence>
<feature type="domain" description="GST N-terminal" evidence="3">
    <location>
        <begin position="1"/>
        <end position="67"/>
    </location>
</feature>
<organism evidence="5 6">
    <name type="scientific">Molorchus minor</name>
    <dbReference type="NCBI Taxonomy" id="1323400"/>
    <lineage>
        <taxon>Eukaryota</taxon>
        <taxon>Metazoa</taxon>
        <taxon>Ecdysozoa</taxon>
        <taxon>Arthropoda</taxon>
        <taxon>Hexapoda</taxon>
        <taxon>Insecta</taxon>
        <taxon>Pterygota</taxon>
        <taxon>Neoptera</taxon>
        <taxon>Endopterygota</taxon>
        <taxon>Coleoptera</taxon>
        <taxon>Polyphaga</taxon>
        <taxon>Cucujiformia</taxon>
        <taxon>Chrysomeloidea</taxon>
        <taxon>Cerambycidae</taxon>
        <taxon>Lamiinae</taxon>
        <taxon>Monochamini</taxon>
        <taxon>Molorchus</taxon>
    </lineage>
</organism>
<dbReference type="SFLD" id="SFLDS00019">
    <property type="entry name" value="Glutathione_Transferase_(cytos"/>
    <property type="match status" value="1"/>
</dbReference>
<proteinExistence type="inferred from homology"/>
<dbReference type="SUPFAM" id="SSF52833">
    <property type="entry name" value="Thioredoxin-like"/>
    <property type="match status" value="1"/>
</dbReference>
<feature type="domain" description="GST C-terminal" evidence="4">
    <location>
        <begin position="72"/>
        <end position="192"/>
    </location>
</feature>
<evidence type="ECO:0000259" key="4">
    <source>
        <dbReference type="PROSITE" id="PS50405"/>
    </source>
</evidence>
<dbReference type="SUPFAM" id="SSF47616">
    <property type="entry name" value="GST C-terminal domain-like"/>
    <property type="match status" value="1"/>
</dbReference>
<dbReference type="Gene3D" id="3.40.30.10">
    <property type="entry name" value="Glutaredoxin"/>
    <property type="match status" value="1"/>
</dbReference>
<name>A0ABQ9JL69_9CUCU</name>
<dbReference type="InterPro" id="IPR004045">
    <property type="entry name" value="Glutathione_S-Trfase_N"/>
</dbReference>
<gene>
    <name evidence="5" type="ORF">NQ317_009345</name>
</gene>
<dbReference type="InterPro" id="IPR036249">
    <property type="entry name" value="Thioredoxin-like_sf"/>
</dbReference>
<dbReference type="PRINTS" id="PR01625">
    <property type="entry name" value="GSTRNSFRASEO"/>
</dbReference>
<protein>
    <submittedName>
        <fullName evidence="5">Uncharacterized protein</fullName>
    </submittedName>
</protein>
<dbReference type="Gene3D" id="1.20.1050.10">
    <property type="match status" value="1"/>
</dbReference>
<dbReference type="PROSITE" id="PS50405">
    <property type="entry name" value="GST_CTER"/>
    <property type="match status" value="1"/>
</dbReference>